<accession>A0ABQ8K7M9</accession>
<reference evidence="1 2" key="1">
    <citation type="journal article" date="2021" name="Environ. Microbiol.">
        <title>Gene family expansions and transcriptome signatures uncover fungal adaptations to wood decay.</title>
        <authorList>
            <person name="Hage H."/>
            <person name="Miyauchi S."/>
            <person name="Viragh M."/>
            <person name="Drula E."/>
            <person name="Min B."/>
            <person name="Chaduli D."/>
            <person name="Navarro D."/>
            <person name="Favel A."/>
            <person name="Norest M."/>
            <person name="Lesage-Meessen L."/>
            <person name="Balint B."/>
            <person name="Merenyi Z."/>
            <person name="de Eugenio L."/>
            <person name="Morin E."/>
            <person name="Martinez A.T."/>
            <person name="Baldrian P."/>
            <person name="Stursova M."/>
            <person name="Martinez M.J."/>
            <person name="Novotny C."/>
            <person name="Magnuson J.K."/>
            <person name="Spatafora J.W."/>
            <person name="Maurice S."/>
            <person name="Pangilinan J."/>
            <person name="Andreopoulos W."/>
            <person name="LaButti K."/>
            <person name="Hundley H."/>
            <person name="Na H."/>
            <person name="Kuo A."/>
            <person name="Barry K."/>
            <person name="Lipzen A."/>
            <person name="Henrissat B."/>
            <person name="Riley R."/>
            <person name="Ahrendt S."/>
            <person name="Nagy L.G."/>
            <person name="Grigoriev I.V."/>
            <person name="Martin F."/>
            <person name="Rosso M.N."/>
        </authorList>
    </citation>
    <scope>NUCLEOTIDE SEQUENCE [LARGE SCALE GENOMIC DNA]</scope>
    <source>
        <strain evidence="1 2">CIRM-BRFM 1785</strain>
    </source>
</reference>
<evidence type="ECO:0000313" key="1">
    <source>
        <dbReference type="EMBL" id="KAH9833139.1"/>
    </source>
</evidence>
<dbReference type="Proteomes" id="UP000814176">
    <property type="component" value="Unassembled WGS sequence"/>
</dbReference>
<dbReference type="EMBL" id="JADCUA010000019">
    <property type="protein sequence ID" value="KAH9833139.1"/>
    <property type="molecule type" value="Genomic_DNA"/>
</dbReference>
<gene>
    <name evidence="1" type="ORF">C8Q71DRAFT_725815</name>
</gene>
<protein>
    <submittedName>
        <fullName evidence="1">Uncharacterized protein</fullName>
    </submittedName>
</protein>
<evidence type="ECO:0000313" key="2">
    <source>
        <dbReference type="Proteomes" id="UP000814176"/>
    </source>
</evidence>
<comment type="caution">
    <text evidence="1">The sequence shown here is derived from an EMBL/GenBank/DDBJ whole genome shotgun (WGS) entry which is preliminary data.</text>
</comment>
<organism evidence="1 2">
    <name type="scientific">Rhodofomes roseus</name>
    <dbReference type="NCBI Taxonomy" id="34475"/>
    <lineage>
        <taxon>Eukaryota</taxon>
        <taxon>Fungi</taxon>
        <taxon>Dikarya</taxon>
        <taxon>Basidiomycota</taxon>
        <taxon>Agaricomycotina</taxon>
        <taxon>Agaricomycetes</taxon>
        <taxon>Polyporales</taxon>
        <taxon>Rhodofomes</taxon>
    </lineage>
</organism>
<keyword evidence="2" id="KW-1185">Reference proteome</keyword>
<name>A0ABQ8K7M9_9APHY</name>
<sequence>MPAVLQVGLAFEVDRGRTWRECEAGVLAFSLLWGCTAQSGVAMFYMELSHHASRVLSDGPDVVHVLVVMVASQLSFTCVPASALCDHLHLLIVRSLARSCISFPVINSNSYGFVSGFTKGGGSLNITWGSGVGASAWYWVVWVVRRVQFSPSWGLGHMARCLAQGSGQGMACLFRILDVVEELEYPTLGLTS</sequence>
<proteinExistence type="predicted"/>
<dbReference type="RefSeq" id="XP_047775905.1">
    <property type="nucleotide sequence ID" value="XM_047921722.1"/>
</dbReference>
<dbReference type="GeneID" id="72002454"/>